<sequence>MSPRSAWVVRAANSHSPPEARSACTVRAAARRARTAILRPDTSGTRSAPNQRAERVWPPRHAMSETDCIHTPRRNTGQHSLRLGSRPGRLPTQHRDPIRLPRTQRTAGGRRGAVDADPCRWQHQTDAARSPGVGPEDDIQWPGSIVSPRELTSPGTQHPAMHFGLPQQRIRAAMANPQGKAPPVRPVPPERAVRRGQITRHIHGCRRAHESGTGNLQWSALSPSIHTEFAPREVEAPQFGLASLLLAKAVCR</sequence>
<accession>A0A2T0K062</accession>
<feature type="region of interest" description="Disordered" evidence="1">
    <location>
        <begin position="1"/>
        <end position="24"/>
    </location>
</feature>
<protein>
    <submittedName>
        <fullName evidence="2">Uncharacterized protein</fullName>
    </submittedName>
</protein>
<keyword evidence="3" id="KW-1185">Reference proteome</keyword>
<feature type="region of interest" description="Disordered" evidence="1">
    <location>
        <begin position="70"/>
        <end position="96"/>
    </location>
</feature>
<organism evidence="2 3">
    <name type="scientific">Actinoplanes italicus</name>
    <dbReference type="NCBI Taxonomy" id="113567"/>
    <lineage>
        <taxon>Bacteria</taxon>
        <taxon>Bacillati</taxon>
        <taxon>Actinomycetota</taxon>
        <taxon>Actinomycetes</taxon>
        <taxon>Micromonosporales</taxon>
        <taxon>Micromonosporaceae</taxon>
        <taxon>Actinoplanes</taxon>
    </lineage>
</organism>
<evidence type="ECO:0000256" key="1">
    <source>
        <dbReference type="SAM" id="MobiDB-lite"/>
    </source>
</evidence>
<gene>
    <name evidence="2" type="ORF">CLV67_121213</name>
</gene>
<evidence type="ECO:0000313" key="3">
    <source>
        <dbReference type="Proteomes" id="UP000239415"/>
    </source>
</evidence>
<evidence type="ECO:0000313" key="2">
    <source>
        <dbReference type="EMBL" id="PRX16162.1"/>
    </source>
</evidence>
<reference evidence="2 3" key="1">
    <citation type="submission" date="2018-03" db="EMBL/GenBank/DDBJ databases">
        <title>Genomic Encyclopedia of Archaeal and Bacterial Type Strains, Phase II (KMG-II): from individual species to whole genera.</title>
        <authorList>
            <person name="Goeker M."/>
        </authorList>
    </citation>
    <scope>NUCLEOTIDE SEQUENCE [LARGE SCALE GENOMIC DNA]</scope>
    <source>
        <strain evidence="2 3">DSM 43146</strain>
    </source>
</reference>
<dbReference type="Proteomes" id="UP000239415">
    <property type="component" value="Unassembled WGS sequence"/>
</dbReference>
<dbReference type="AlphaFoldDB" id="A0A2T0K062"/>
<name>A0A2T0K062_9ACTN</name>
<dbReference type="EMBL" id="PVMZ01000021">
    <property type="protein sequence ID" value="PRX16162.1"/>
    <property type="molecule type" value="Genomic_DNA"/>
</dbReference>
<comment type="caution">
    <text evidence="2">The sequence shown here is derived from an EMBL/GenBank/DDBJ whole genome shotgun (WGS) entry which is preliminary data.</text>
</comment>
<proteinExistence type="predicted"/>